<evidence type="ECO:0000313" key="2">
    <source>
        <dbReference type="EMBL" id="AKU18792.1"/>
    </source>
</evidence>
<dbReference type="InterPro" id="IPR001602">
    <property type="entry name" value="UPF0047_YjbQ-like"/>
</dbReference>
<dbReference type="PATRIC" id="fig|571913.6.peg.2005"/>
<evidence type="ECO:0000256" key="1">
    <source>
        <dbReference type="ARBA" id="ARBA00005534"/>
    </source>
</evidence>
<dbReference type="PANTHER" id="PTHR30615:SF8">
    <property type="entry name" value="UPF0047 PROTEIN C4A8.02C"/>
    <property type="match status" value="1"/>
</dbReference>
<dbReference type="KEGG" id="lmoi:VV02_09815"/>
<dbReference type="RefSeq" id="WP_052596782.1">
    <property type="nucleotide sequence ID" value="NZ_CP011112.1"/>
</dbReference>
<dbReference type="EMBL" id="CP011112">
    <property type="protein sequence ID" value="AKU18792.1"/>
    <property type="molecule type" value="Genomic_DNA"/>
</dbReference>
<dbReference type="PIRSF" id="PIRSF004681">
    <property type="entry name" value="UCP004681"/>
    <property type="match status" value="1"/>
</dbReference>
<gene>
    <name evidence="2" type="ORF">VV02_09815</name>
</gene>
<proteinExistence type="inferred from homology"/>
<dbReference type="SUPFAM" id="SSF111038">
    <property type="entry name" value="YjbQ-like"/>
    <property type="match status" value="1"/>
</dbReference>
<dbReference type="InterPro" id="IPR035917">
    <property type="entry name" value="YjbQ-like_sf"/>
</dbReference>
<dbReference type="Gene3D" id="2.60.120.460">
    <property type="entry name" value="YjbQ-like"/>
    <property type="match status" value="1"/>
</dbReference>
<evidence type="ECO:0008006" key="4">
    <source>
        <dbReference type="Google" id="ProtNLM"/>
    </source>
</evidence>
<dbReference type="STRING" id="571913.VV02_09815"/>
<reference evidence="2 3" key="1">
    <citation type="submission" date="2015-03" db="EMBL/GenBank/DDBJ databases">
        <title>Luteipulveratus halotolerans sp. nov., a novel actinobacterium (Dermacoccaceae) from Sarawak, Malaysia.</title>
        <authorList>
            <person name="Juboi H."/>
            <person name="Basik A."/>
            <person name="Shamsul S.S."/>
            <person name="Arnold P."/>
            <person name="Schmitt E.K."/>
            <person name="Sanglier J.-J."/>
            <person name="Yeo T."/>
        </authorList>
    </citation>
    <scope>NUCLEOTIDE SEQUENCE [LARGE SCALE GENOMIC DNA]</scope>
    <source>
        <strain evidence="2 3">MN07-A0370</strain>
    </source>
</reference>
<evidence type="ECO:0000313" key="3">
    <source>
        <dbReference type="Proteomes" id="UP000066480"/>
    </source>
</evidence>
<accession>A0A0K1JPZ9</accession>
<dbReference type="Proteomes" id="UP000066480">
    <property type="component" value="Chromosome"/>
</dbReference>
<name>A0A0K1JPZ9_9MICO</name>
<sequence length="134" mass="14371">MRSITRSYRTGDREVVLDITADCQDFVAGAGDGLLHVFVPHATAGLAIIETGAGSDDDLLAALRDLLPADDRWIHRHGSRGHGRSHVMPAFVPPYATVPVIDGALTLGTWQSICLVDLNIDNVARTVRLSFLAG</sequence>
<keyword evidence="3" id="KW-1185">Reference proteome</keyword>
<dbReference type="AlphaFoldDB" id="A0A0K1JPZ9"/>
<organism evidence="2 3">
    <name type="scientific">Luteipulveratus mongoliensis</name>
    <dbReference type="NCBI Taxonomy" id="571913"/>
    <lineage>
        <taxon>Bacteria</taxon>
        <taxon>Bacillati</taxon>
        <taxon>Actinomycetota</taxon>
        <taxon>Actinomycetes</taxon>
        <taxon>Micrococcales</taxon>
        <taxon>Dermacoccaceae</taxon>
        <taxon>Luteipulveratus</taxon>
    </lineage>
</organism>
<dbReference type="Pfam" id="PF01894">
    <property type="entry name" value="YjbQ"/>
    <property type="match status" value="1"/>
</dbReference>
<dbReference type="PANTHER" id="PTHR30615">
    <property type="entry name" value="UNCHARACTERIZED PROTEIN YJBQ-RELATED"/>
    <property type="match status" value="1"/>
</dbReference>
<protein>
    <recommendedName>
        <fullName evidence="4">NovD</fullName>
    </recommendedName>
</protein>
<comment type="similarity">
    <text evidence="1">Belongs to the UPF0047 family.</text>
</comment>